<dbReference type="AlphaFoldDB" id="A0A429ZV56"/>
<reference evidence="2 3" key="1">
    <citation type="submission" date="2017-05" db="EMBL/GenBank/DDBJ databases">
        <title>Vagococcus spp. assemblies.</title>
        <authorList>
            <person name="Gulvik C.A."/>
        </authorList>
    </citation>
    <scope>NUCLEOTIDE SEQUENCE [LARGE SCALE GENOMIC DNA]</scope>
    <source>
        <strain evidence="2 3">NCFB 2777</strain>
    </source>
</reference>
<comment type="caution">
    <text evidence="2">The sequence shown here is derived from an EMBL/GenBank/DDBJ whole genome shotgun (WGS) entry which is preliminary data.</text>
</comment>
<evidence type="ECO:0000256" key="1">
    <source>
        <dbReference type="SAM" id="Phobius"/>
    </source>
</evidence>
<name>A0A429ZV56_9ENTE</name>
<dbReference type="RefSeq" id="WP_126778270.1">
    <property type="nucleotide sequence ID" value="NZ_CAUQJP010000005.1"/>
</dbReference>
<feature type="transmembrane region" description="Helical" evidence="1">
    <location>
        <begin position="52"/>
        <end position="71"/>
    </location>
</feature>
<dbReference type="GeneID" id="98567190"/>
<evidence type="ECO:0000313" key="2">
    <source>
        <dbReference type="EMBL" id="RST97522.1"/>
    </source>
</evidence>
<keyword evidence="1" id="KW-1133">Transmembrane helix</keyword>
<keyword evidence="1" id="KW-0472">Membrane</keyword>
<feature type="transmembrane region" description="Helical" evidence="1">
    <location>
        <begin position="137"/>
        <end position="155"/>
    </location>
</feature>
<dbReference type="InterPro" id="IPR046283">
    <property type="entry name" value="DUF6320"/>
</dbReference>
<protein>
    <recommendedName>
        <fullName evidence="4">Zinc ribbon domain-containing protein</fullName>
    </recommendedName>
</protein>
<feature type="transmembrane region" description="Helical" evidence="1">
    <location>
        <begin position="190"/>
        <end position="212"/>
    </location>
</feature>
<dbReference type="EMBL" id="NGJU01000002">
    <property type="protein sequence ID" value="RST97522.1"/>
    <property type="molecule type" value="Genomic_DNA"/>
</dbReference>
<feature type="transmembrane region" description="Helical" evidence="1">
    <location>
        <begin position="114"/>
        <end position="131"/>
    </location>
</feature>
<keyword evidence="1" id="KW-0812">Transmembrane</keyword>
<proteinExistence type="predicted"/>
<gene>
    <name evidence="2" type="ORF">CBF35_02315</name>
</gene>
<evidence type="ECO:0008006" key="4">
    <source>
        <dbReference type="Google" id="ProtNLM"/>
    </source>
</evidence>
<feature type="transmembrane region" description="Helical" evidence="1">
    <location>
        <begin position="167"/>
        <end position="184"/>
    </location>
</feature>
<organism evidence="2 3">
    <name type="scientific">Vagococcus salmoninarum</name>
    <dbReference type="NCBI Taxonomy" id="2739"/>
    <lineage>
        <taxon>Bacteria</taxon>
        <taxon>Bacillati</taxon>
        <taxon>Bacillota</taxon>
        <taxon>Bacilli</taxon>
        <taxon>Lactobacillales</taxon>
        <taxon>Enterococcaceae</taxon>
        <taxon>Vagococcus</taxon>
    </lineage>
</organism>
<dbReference type="Proteomes" id="UP000287239">
    <property type="component" value="Unassembled WGS sequence"/>
</dbReference>
<dbReference type="OrthoDB" id="2164897at2"/>
<feature type="transmembrane region" description="Helical" evidence="1">
    <location>
        <begin position="77"/>
        <end position="94"/>
    </location>
</feature>
<accession>A0A429ZV56</accession>
<evidence type="ECO:0000313" key="3">
    <source>
        <dbReference type="Proteomes" id="UP000287239"/>
    </source>
</evidence>
<keyword evidence="3" id="KW-1185">Reference proteome</keyword>
<sequence length="225" mass="26164">MNKCLRCQVTISADHENCPLCHAQLTDKPAFSLTAYPEYPLKNDKKKIRVKIWLFITIIIITFSFALNVLTWQVNPIKWAPIVSIASFYIWYLGKDLYQKFNINLIARTLWRNYFFLALVLLIIDLSTGFQRWSLNFAIPFLGIGTGLVMTLWSVKNKSMWRDDIGYILLILSINIIPLLLFFVKGVNVLWPSVACLIYGSLTILGLFIFSGKRLLYELQKRFHF</sequence>
<dbReference type="Pfam" id="PF19845">
    <property type="entry name" value="DUF6320"/>
    <property type="match status" value="1"/>
</dbReference>